<keyword evidence="2" id="KW-1185">Reference proteome</keyword>
<sequence>MLIEDGKIAHVGPDPNADTEVLDCAGKIVLPGFAISHHDTSRPKISAAKS</sequence>
<dbReference type="Proteomes" id="UP000807309">
    <property type="component" value="Unassembled WGS sequence"/>
</dbReference>
<dbReference type="SUPFAM" id="SSF51338">
    <property type="entry name" value="Composite domain of metallo-dependent hydrolases"/>
    <property type="match status" value="1"/>
</dbReference>
<proteinExistence type="predicted"/>
<dbReference type="InterPro" id="IPR011059">
    <property type="entry name" value="Metal-dep_hydrolase_composite"/>
</dbReference>
<dbReference type="RefSeq" id="WP_195035697.1">
    <property type="nucleotide sequence ID" value="NZ_JADLRE010000026.1"/>
</dbReference>
<organism evidence="1 2">
    <name type="scientific">Nocardia abscessus</name>
    <dbReference type="NCBI Taxonomy" id="120957"/>
    <lineage>
        <taxon>Bacteria</taxon>
        <taxon>Bacillati</taxon>
        <taxon>Actinomycetota</taxon>
        <taxon>Actinomycetes</taxon>
        <taxon>Mycobacteriales</taxon>
        <taxon>Nocardiaceae</taxon>
        <taxon>Nocardia</taxon>
    </lineage>
</organism>
<accession>A0ABS0CH39</accession>
<name>A0ABS0CH39_9NOCA</name>
<dbReference type="Gene3D" id="2.30.40.10">
    <property type="entry name" value="Urease, subunit C, domain 1"/>
    <property type="match status" value="1"/>
</dbReference>
<comment type="caution">
    <text evidence="1">The sequence shown here is derived from an EMBL/GenBank/DDBJ whole genome shotgun (WGS) entry which is preliminary data.</text>
</comment>
<gene>
    <name evidence="1" type="ORF">IU470_27405</name>
</gene>
<reference evidence="1 2" key="1">
    <citation type="submission" date="2020-10" db="EMBL/GenBank/DDBJ databases">
        <title>Identification of Nocardia species via Next-generation sequencing and recognition of intraspecies genetic diversity.</title>
        <authorList>
            <person name="Li P."/>
            <person name="Li P."/>
            <person name="Lu B."/>
        </authorList>
    </citation>
    <scope>NUCLEOTIDE SEQUENCE [LARGE SCALE GENOMIC DNA]</scope>
    <source>
        <strain evidence="1 2">N-11</strain>
    </source>
</reference>
<evidence type="ECO:0000313" key="1">
    <source>
        <dbReference type="EMBL" id="MBF6228812.1"/>
    </source>
</evidence>
<evidence type="ECO:0000313" key="2">
    <source>
        <dbReference type="Proteomes" id="UP000807309"/>
    </source>
</evidence>
<dbReference type="EMBL" id="JADLRE010000026">
    <property type="protein sequence ID" value="MBF6228812.1"/>
    <property type="molecule type" value="Genomic_DNA"/>
</dbReference>
<protein>
    <submittedName>
        <fullName evidence="1">Uncharacterized protein</fullName>
    </submittedName>
</protein>